<protein>
    <submittedName>
        <fullName evidence="3">AhpC/TSA family protein</fullName>
    </submittedName>
</protein>
<accession>A0A444MUS2</accession>
<dbReference type="InterPro" id="IPR013766">
    <property type="entry name" value="Thioredoxin_domain"/>
</dbReference>
<dbReference type="InterPro" id="IPR000866">
    <property type="entry name" value="AhpC/TSA"/>
</dbReference>
<name>A0A444MUS2_9SPHI</name>
<feature type="domain" description="Thioredoxin" evidence="2">
    <location>
        <begin position="220"/>
        <end position="374"/>
    </location>
</feature>
<dbReference type="SUPFAM" id="SSF52833">
    <property type="entry name" value="Thioredoxin-like"/>
    <property type="match status" value="1"/>
</dbReference>
<dbReference type="AlphaFoldDB" id="A0A444MUS2"/>
<organism evidence="3 4">
    <name type="scientific">Mucilaginibacter gilvus</name>
    <dbReference type="NCBI Taxonomy" id="2305909"/>
    <lineage>
        <taxon>Bacteria</taxon>
        <taxon>Pseudomonadati</taxon>
        <taxon>Bacteroidota</taxon>
        <taxon>Sphingobacteriia</taxon>
        <taxon>Sphingobacteriales</taxon>
        <taxon>Sphingobacteriaceae</taxon>
        <taxon>Mucilaginibacter</taxon>
    </lineage>
</organism>
<reference evidence="3 4" key="1">
    <citation type="submission" date="2019-01" db="EMBL/GenBank/DDBJ databases">
        <title>Mucilaginibacter antarcticum sp. nov., isolated from antarctic soil.</title>
        <authorList>
            <person name="Yan Y.-Q."/>
            <person name="Du Z.-J."/>
        </authorList>
    </citation>
    <scope>NUCLEOTIDE SEQUENCE [LARGE SCALE GENOMIC DNA]</scope>
    <source>
        <strain evidence="3 4">F01003</strain>
    </source>
</reference>
<dbReference type="RefSeq" id="WP_128531865.1">
    <property type="nucleotide sequence ID" value="NZ_SBIW01000001.1"/>
</dbReference>
<evidence type="ECO:0000313" key="4">
    <source>
        <dbReference type="Proteomes" id="UP000286701"/>
    </source>
</evidence>
<keyword evidence="4" id="KW-1185">Reference proteome</keyword>
<dbReference type="Pfam" id="PF00578">
    <property type="entry name" value="AhpC-TSA"/>
    <property type="match status" value="1"/>
</dbReference>
<dbReference type="PANTHER" id="PTHR42852:SF13">
    <property type="entry name" value="PROTEIN DIPZ"/>
    <property type="match status" value="1"/>
</dbReference>
<dbReference type="EMBL" id="SBIW01000001">
    <property type="protein sequence ID" value="RWY57359.1"/>
    <property type="molecule type" value="Genomic_DNA"/>
</dbReference>
<sequence>MKNYPSLFFAFLLFNSVAFAQTQKFADNFELRGTVSPSKTRILWLRYKLSNEKQVVFKAYIKNGSFTFKGYIPGPLYAEFYFSHLPDPRWGLGSNPIFLSPGKMFVSLAENDPEHTKITGSLMQDDWNKLDLQKVSLRKGIDLNRDWLKIQAAQKNIDYKFITAHPNSYLSPYLINYYFDGLSDLRLDSADMFYTALNAAVKNSFAAKLLAKKIAKHKASATGGIAPLFAERDINGKLIALKSFREKSYVLLYFWASWALVKSTEDAHLRTIYNKYHPSGLEIVGLTQDFFQKDWKKAIENKDLRAWHNISIAYNAKVFDAYNVDSMPPTVAILIDKQGKILGRYLGEHPNWQRGNDNEGEFTDLEKNLDEVFDKQF</sequence>
<dbReference type="InterPro" id="IPR050553">
    <property type="entry name" value="Thioredoxin_ResA/DsbE_sf"/>
</dbReference>
<proteinExistence type="predicted"/>
<evidence type="ECO:0000259" key="2">
    <source>
        <dbReference type="PROSITE" id="PS51352"/>
    </source>
</evidence>
<feature type="signal peptide" evidence="1">
    <location>
        <begin position="1"/>
        <end position="20"/>
    </location>
</feature>
<dbReference type="InterPro" id="IPR036249">
    <property type="entry name" value="Thioredoxin-like_sf"/>
</dbReference>
<dbReference type="InterPro" id="IPR025380">
    <property type="entry name" value="DUF4369"/>
</dbReference>
<comment type="caution">
    <text evidence="3">The sequence shown here is derived from an EMBL/GenBank/DDBJ whole genome shotgun (WGS) entry which is preliminary data.</text>
</comment>
<dbReference type="CDD" id="cd02966">
    <property type="entry name" value="TlpA_like_family"/>
    <property type="match status" value="1"/>
</dbReference>
<dbReference type="OrthoDB" id="750178at2"/>
<dbReference type="GO" id="GO:0016209">
    <property type="term" value="F:antioxidant activity"/>
    <property type="evidence" value="ECO:0007669"/>
    <property type="project" value="InterPro"/>
</dbReference>
<dbReference type="PANTHER" id="PTHR42852">
    <property type="entry name" value="THIOL:DISULFIDE INTERCHANGE PROTEIN DSBE"/>
    <property type="match status" value="1"/>
</dbReference>
<dbReference type="GO" id="GO:0016491">
    <property type="term" value="F:oxidoreductase activity"/>
    <property type="evidence" value="ECO:0007669"/>
    <property type="project" value="InterPro"/>
</dbReference>
<dbReference type="Pfam" id="PF14289">
    <property type="entry name" value="DUF4369"/>
    <property type="match status" value="1"/>
</dbReference>
<dbReference type="Proteomes" id="UP000286701">
    <property type="component" value="Unassembled WGS sequence"/>
</dbReference>
<gene>
    <name evidence="3" type="ORF">EPL05_02160</name>
</gene>
<keyword evidence="1" id="KW-0732">Signal</keyword>
<dbReference type="Gene3D" id="3.40.30.10">
    <property type="entry name" value="Glutaredoxin"/>
    <property type="match status" value="1"/>
</dbReference>
<evidence type="ECO:0000313" key="3">
    <source>
        <dbReference type="EMBL" id="RWY57359.1"/>
    </source>
</evidence>
<dbReference type="PROSITE" id="PS51352">
    <property type="entry name" value="THIOREDOXIN_2"/>
    <property type="match status" value="1"/>
</dbReference>
<feature type="chain" id="PRO_5019438163" evidence="1">
    <location>
        <begin position="21"/>
        <end position="377"/>
    </location>
</feature>
<evidence type="ECO:0000256" key="1">
    <source>
        <dbReference type="SAM" id="SignalP"/>
    </source>
</evidence>